<evidence type="ECO:0000313" key="4">
    <source>
        <dbReference type="Proteomes" id="UP000679126"/>
    </source>
</evidence>
<dbReference type="InterPro" id="IPR013094">
    <property type="entry name" value="AB_hydrolase_3"/>
</dbReference>
<evidence type="ECO:0000259" key="2">
    <source>
        <dbReference type="Pfam" id="PF07859"/>
    </source>
</evidence>
<keyword evidence="1 3" id="KW-0378">Hydrolase</keyword>
<dbReference type="InterPro" id="IPR050300">
    <property type="entry name" value="GDXG_lipolytic_enzyme"/>
</dbReference>
<dbReference type="RefSeq" id="WP_209145375.1">
    <property type="nucleotide sequence ID" value="NZ_JAGHKP010000002.1"/>
</dbReference>
<accession>A0ABS3YCI2</accession>
<protein>
    <submittedName>
        <fullName evidence="3">Alpha/beta hydrolase</fullName>
    </submittedName>
</protein>
<dbReference type="Pfam" id="PF07859">
    <property type="entry name" value="Abhydrolase_3"/>
    <property type="match status" value="1"/>
</dbReference>
<proteinExistence type="predicted"/>
<organism evidence="3 4">
    <name type="scientific">Chitinophaga chungangae</name>
    <dbReference type="NCBI Taxonomy" id="2821488"/>
    <lineage>
        <taxon>Bacteria</taxon>
        <taxon>Pseudomonadati</taxon>
        <taxon>Bacteroidota</taxon>
        <taxon>Chitinophagia</taxon>
        <taxon>Chitinophagales</taxon>
        <taxon>Chitinophagaceae</taxon>
        <taxon>Chitinophaga</taxon>
    </lineage>
</organism>
<dbReference type="Gene3D" id="3.40.50.1820">
    <property type="entry name" value="alpha/beta hydrolase"/>
    <property type="match status" value="1"/>
</dbReference>
<reference evidence="4" key="1">
    <citation type="submission" date="2021-03" db="EMBL/GenBank/DDBJ databases">
        <title>Assistant Professor.</title>
        <authorList>
            <person name="Huq M.A."/>
        </authorList>
    </citation>
    <scope>NUCLEOTIDE SEQUENCE [LARGE SCALE GENOMIC DNA]</scope>
    <source>
        <strain evidence="4">MAH-28</strain>
    </source>
</reference>
<name>A0ABS3YCI2_9BACT</name>
<feature type="domain" description="Alpha/beta hydrolase fold-3" evidence="2">
    <location>
        <begin position="72"/>
        <end position="272"/>
    </location>
</feature>
<dbReference type="GO" id="GO:0016787">
    <property type="term" value="F:hydrolase activity"/>
    <property type="evidence" value="ECO:0007669"/>
    <property type="project" value="UniProtKB-KW"/>
</dbReference>
<comment type="caution">
    <text evidence="3">The sequence shown here is derived from an EMBL/GenBank/DDBJ whole genome shotgun (WGS) entry which is preliminary data.</text>
</comment>
<dbReference type="SUPFAM" id="SSF53474">
    <property type="entry name" value="alpha/beta-Hydrolases"/>
    <property type="match status" value="1"/>
</dbReference>
<dbReference type="PANTHER" id="PTHR48081">
    <property type="entry name" value="AB HYDROLASE SUPERFAMILY PROTEIN C4A8.06C"/>
    <property type="match status" value="1"/>
</dbReference>
<dbReference type="PANTHER" id="PTHR48081:SF8">
    <property type="entry name" value="ALPHA_BETA HYDROLASE FOLD-3 DOMAIN-CONTAINING PROTEIN-RELATED"/>
    <property type="match status" value="1"/>
</dbReference>
<gene>
    <name evidence="3" type="ORF">J7I43_09200</name>
</gene>
<dbReference type="EMBL" id="JAGHKP010000002">
    <property type="protein sequence ID" value="MBO9152383.1"/>
    <property type="molecule type" value="Genomic_DNA"/>
</dbReference>
<keyword evidence="4" id="KW-1185">Reference proteome</keyword>
<dbReference type="InterPro" id="IPR029058">
    <property type="entry name" value="AB_hydrolase_fold"/>
</dbReference>
<evidence type="ECO:0000256" key="1">
    <source>
        <dbReference type="ARBA" id="ARBA00022801"/>
    </source>
</evidence>
<evidence type="ECO:0000313" key="3">
    <source>
        <dbReference type="EMBL" id="MBO9152383.1"/>
    </source>
</evidence>
<sequence>MASFQSRIFTGLLRLVNKKGFLGRQLKRGRFNRFDCPEPPAALFHSIERDELHGRKYFSLKPPGGSSTGKHILYLHGGAYVQCFTLAHWYFLSDVIDGTGAEIIAPDYPLAPEYTYKDAFVMVETLYKQMLSMYSHSDIVVMGDSAGGGFALALAQKLKTENMPVPGQIILLSPWLDITLENPEINNLDQLDPFLGKKSLQQAGRLYAGSTPPNYYLLSPINGPLDNLGRITVFAGSHELLAADTRKLKRMASLKGVALDYHEYPEMVHAWMLLNFPESKKARQQIIDLVNQG</sequence>
<dbReference type="Proteomes" id="UP000679126">
    <property type="component" value="Unassembled WGS sequence"/>
</dbReference>